<dbReference type="AlphaFoldDB" id="A0A6P5L0D9"/>
<dbReference type="Pfam" id="PF13927">
    <property type="entry name" value="Ig_3"/>
    <property type="match status" value="1"/>
</dbReference>
<dbReference type="Pfam" id="PF07686">
    <property type="entry name" value="V-set"/>
    <property type="match status" value="1"/>
</dbReference>
<keyword evidence="5" id="KW-1003">Cell membrane</keyword>
<dbReference type="Proteomes" id="UP000515140">
    <property type="component" value="Unplaced"/>
</dbReference>
<keyword evidence="4" id="KW-0796">Tight junction</keyword>
<keyword evidence="12" id="KW-0393">Immunoglobulin domain</keyword>
<keyword evidence="10 14" id="KW-0472">Membrane</keyword>
<protein>
    <submittedName>
        <fullName evidence="18">Junctional adhesion molecule B isoform X1</fullName>
    </submittedName>
</protein>
<dbReference type="Gene3D" id="2.60.40.10">
    <property type="entry name" value="Immunoglobulins"/>
    <property type="match status" value="2"/>
</dbReference>
<dbReference type="FunFam" id="2.60.40.10:FF:000342">
    <property type="entry name" value="Junctional adhesion molecule A"/>
    <property type="match status" value="1"/>
</dbReference>
<evidence type="ECO:0000259" key="16">
    <source>
        <dbReference type="PROSITE" id="PS50835"/>
    </source>
</evidence>
<evidence type="ECO:0000256" key="14">
    <source>
        <dbReference type="SAM" id="Phobius"/>
    </source>
</evidence>
<dbReference type="PANTHER" id="PTHR44663">
    <property type="entry name" value="JUNCTIONAL ADHESION MOLECULE B"/>
    <property type="match status" value="1"/>
</dbReference>
<feature type="compositionally biased region" description="Polar residues" evidence="13">
    <location>
        <begin position="294"/>
        <end position="305"/>
    </location>
</feature>
<evidence type="ECO:0000256" key="7">
    <source>
        <dbReference type="ARBA" id="ARBA00022729"/>
    </source>
</evidence>
<evidence type="ECO:0000256" key="5">
    <source>
        <dbReference type="ARBA" id="ARBA00022475"/>
    </source>
</evidence>
<keyword evidence="11" id="KW-1015">Disulfide bond</keyword>
<dbReference type="FunCoup" id="A0A6P5L0D9">
    <property type="interactions" value="405"/>
</dbReference>
<feature type="compositionally biased region" description="Basic and acidic residues" evidence="13">
    <location>
        <begin position="281"/>
        <end position="292"/>
    </location>
</feature>
<evidence type="ECO:0000256" key="4">
    <source>
        <dbReference type="ARBA" id="ARBA00022427"/>
    </source>
</evidence>
<dbReference type="RefSeq" id="XP_020851688.1">
    <property type="nucleotide sequence ID" value="XM_020996029.1"/>
</dbReference>
<evidence type="ECO:0000256" key="3">
    <source>
        <dbReference type="ARBA" id="ARBA00008637"/>
    </source>
</evidence>
<keyword evidence="8" id="KW-0965">Cell junction</keyword>
<feature type="transmembrane region" description="Helical" evidence="14">
    <location>
        <begin position="239"/>
        <end position="261"/>
    </location>
</feature>
<evidence type="ECO:0000256" key="10">
    <source>
        <dbReference type="ARBA" id="ARBA00023136"/>
    </source>
</evidence>
<evidence type="ECO:0000256" key="2">
    <source>
        <dbReference type="ARBA" id="ARBA00004435"/>
    </source>
</evidence>
<dbReference type="InterPro" id="IPR003599">
    <property type="entry name" value="Ig_sub"/>
</dbReference>
<dbReference type="InterPro" id="IPR007110">
    <property type="entry name" value="Ig-like_dom"/>
</dbReference>
<feature type="signal peptide" evidence="15">
    <location>
        <begin position="1"/>
        <end position="22"/>
    </location>
</feature>
<dbReference type="InterPro" id="IPR013106">
    <property type="entry name" value="Ig_V-set"/>
</dbReference>
<evidence type="ECO:0000256" key="6">
    <source>
        <dbReference type="ARBA" id="ARBA00022692"/>
    </source>
</evidence>
<dbReference type="CTD" id="58494"/>
<evidence type="ECO:0000256" key="9">
    <source>
        <dbReference type="ARBA" id="ARBA00022989"/>
    </source>
</evidence>
<dbReference type="KEGG" id="pcw:110214900"/>
<evidence type="ECO:0000313" key="18">
    <source>
        <dbReference type="RefSeq" id="XP_020851688.1"/>
    </source>
</evidence>
<feature type="region of interest" description="Disordered" evidence="13">
    <location>
        <begin position="274"/>
        <end position="305"/>
    </location>
</feature>
<name>A0A6P5L0D9_PHACI</name>
<feature type="domain" description="Ig-like" evidence="16">
    <location>
        <begin position="134"/>
        <end position="238"/>
    </location>
</feature>
<dbReference type="InterPro" id="IPR003598">
    <property type="entry name" value="Ig_sub2"/>
</dbReference>
<proteinExistence type="inferred from homology"/>
<dbReference type="SUPFAM" id="SSF48726">
    <property type="entry name" value="Immunoglobulin"/>
    <property type="match status" value="2"/>
</dbReference>
<sequence length="305" mass="33959">MARRSRHRFLLLLLSYLGVALGYHNVYGFSTPRNHQVVTAIEFQEAILSCKYQKKTSPSRLEWKKLGPSVSFVYYQQAFQGDLKDRAEMLNFSIRIKNVTRKDAGQYRCEVSVPSDQGQNLEEDVIALEVLVAPGVPLCEVPSSALSGTVVELRCQDKEGFPAPEYTWFKNGVHLLENPKSGHKITNISYTMNRKTGTLQFNSVSKLDTGEYFCEARNSVGYHKCPGKQMQVDDLNITGILGAVITVALLILFCGLGACYAQKKGYFAKENSFQKNNSDSKAAKMSECKEGSSVELSKNSKPIPS</sequence>
<keyword evidence="6 14" id="KW-0812">Transmembrane</keyword>
<organism evidence="17 18">
    <name type="scientific">Phascolarctos cinereus</name>
    <name type="common">Koala</name>
    <dbReference type="NCBI Taxonomy" id="38626"/>
    <lineage>
        <taxon>Eukaryota</taxon>
        <taxon>Metazoa</taxon>
        <taxon>Chordata</taxon>
        <taxon>Craniata</taxon>
        <taxon>Vertebrata</taxon>
        <taxon>Euteleostomi</taxon>
        <taxon>Mammalia</taxon>
        <taxon>Metatheria</taxon>
        <taxon>Diprotodontia</taxon>
        <taxon>Phascolarctidae</taxon>
        <taxon>Phascolarctos</taxon>
    </lineage>
</organism>
<accession>A0A6P5L0D9</accession>
<keyword evidence="7 15" id="KW-0732">Signal</keyword>
<evidence type="ECO:0000256" key="15">
    <source>
        <dbReference type="SAM" id="SignalP"/>
    </source>
</evidence>
<keyword evidence="17" id="KW-1185">Reference proteome</keyword>
<evidence type="ECO:0000256" key="12">
    <source>
        <dbReference type="ARBA" id="ARBA00023319"/>
    </source>
</evidence>
<dbReference type="SMART" id="SM00406">
    <property type="entry name" value="IGv"/>
    <property type="match status" value="1"/>
</dbReference>
<dbReference type="GO" id="GO:0009986">
    <property type="term" value="C:cell surface"/>
    <property type="evidence" value="ECO:0007669"/>
    <property type="project" value="TreeGrafter"/>
</dbReference>
<dbReference type="GO" id="GO:0005923">
    <property type="term" value="C:bicellular tight junction"/>
    <property type="evidence" value="ECO:0007669"/>
    <property type="project" value="UniProtKB-SubCell"/>
</dbReference>
<dbReference type="GO" id="GO:0098636">
    <property type="term" value="C:protein complex involved in cell adhesion"/>
    <property type="evidence" value="ECO:0007669"/>
    <property type="project" value="TreeGrafter"/>
</dbReference>
<feature type="domain" description="Ig-like" evidence="16">
    <location>
        <begin position="32"/>
        <end position="126"/>
    </location>
</feature>
<dbReference type="InterPro" id="IPR013783">
    <property type="entry name" value="Ig-like_fold"/>
</dbReference>
<comment type="subcellular location">
    <subcellularLocation>
        <location evidence="2">Cell junction</location>
        <location evidence="2">Tight junction</location>
    </subcellularLocation>
    <subcellularLocation>
        <location evidence="1">Cell membrane</location>
        <topology evidence="1">Single-pass type I membrane protein</topology>
    </subcellularLocation>
</comment>
<gene>
    <name evidence="18" type="primary">JAM2</name>
</gene>
<comment type="similarity">
    <text evidence="3">Belongs to the immunoglobulin superfamily.</text>
</comment>
<dbReference type="PROSITE" id="PS50835">
    <property type="entry name" value="IG_LIKE"/>
    <property type="match status" value="2"/>
</dbReference>
<dbReference type="InParanoid" id="A0A6P5L0D9"/>
<evidence type="ECO:0000256" key="8">
    <source>
        <dbReference type="ARBA" id="ARBA00022949"/>
    </source>
</evidence>
<reference evidence="18" key="1">
    <citation type="submission" date="2025-08" db="UniProtKB">
        <authorList>
            <consortium name="RefSeq"/>
        </authorList>
    </citation>
    <scope>IDENTIFICATION</scope>
    <source>
        <tissue evidence="18">Spleen</tissue>
    </source>
</reference>
<feature type="chain" id="PRO_5028445543" evidence="15">
    <location>
        <begin position="23"/>
        <end position="305"/>
    </location>
</feature>
<evidence type="ECO:0000256" key="13">
    <source>
        <dbReference type="SAM" id="MobiDB-lite"/>
    </source>
</evidence>
<dbReference type="InterPro" id="IPR042625">
    <property type="entry name" value="JAM2"/>
</dbReference>
<dbReference type="GO" id="GO:0007159">
    <property type="term" value="P:leukocyte cell-cell adhesion"/>
    <property type="evidence" value="ECO:0007669"/>
    <property type="project" value="TreeGrafter"/>
</dbReference>
<keyword evidence="9 14" id="KW-1133">Transmembrane helix</keyword>
<dbReference type="InterPro" id="IPR036179">
    <property type="entry name" value="Ig-like_dom_sf"/>
</dbReference>
<dbReference type="SMART" id="SM00409">
    <property type="entry name" value="IG"/>
    <property type="match status" value="2"/>
</dbReference>
<dbReference type="PANTHER" id="PTHR44663:SF2">
    <property type="entry name" value="JUNCTIONAL ADHESION MOLECULE B"/>
    <property type="match status" value="1"/>
</dbReference>
<evidence type="ECO:0000256" key="1">
    <source>
        <dbReference type="ARBA" id="ARBA00004251"/>
    </source>
</evidence>
<dbReference type="SMART" id="SM00408">
    <property type="entry name" value="IGc2"/>
    <property type="match status" value="2"/>
</dbReference>
<evidence type="ECO:0000256" key="11">
    <source>
        <dbReference type="ARBA" id="ARBA00023157"/>
    </source>
</evidence>
<dbReference type="GO" id="GO:0005886">
    <property type="term" value="C:plasma membrane"/>
    <property type="evidence" value="ECO:0007669"/>
    <property type="project" value="UniProtKB-SubCell"/>
</dbReference>
<evidence type="ECO:0000313" key="17">
    <source>
        <dbReference type="Proteomes" id="UP000515140"/>
    </source>
</evidence>
<dbReference type="GeneID" id="110214900"/>